<organism evidence="1 2">
    <name type="scientific">Caerostris darwini</name>
    <dbReference type="NCBI Taxonomy" id="1538125"/>
    <lineage>
        <taxon>Eukaryota</taxon>
        <taxon>Metazoa</taxon>
        <taxon>Ecdysozoa</taxon>
        <taxon>Arthropoda</taxon>
        <taxon>Chelicerata</taxon>
        <taxon>Arachnida</taxon>
        <taxon>Araneae</taxon>
        <taxon>Araneomorphae</taxon>
        <taxon>Entelegynae</taxon>
        <taxon>Araneoidea</taxon>
        <taxon>Araneidae</taxon>
        <taxon>Caerostris</taxon>
    </lineage>
</organism>
<evidence type="ECO:0000313" key="1">
    <source>
        <dbReference type="EMBL" id="GIY31745.1"/>
    </source>
</evidence>
<comment type="caution">
    <text evidence="1">The sequence shown here is derived from an EMBL/GenBank/DDBJ whole genome shotgun (WGS) entry which is preliminary data.</text>
</comment>
<accession>A0AAV4SGV3</accession>
<protein>
    <submittedName>
        <fullName evidence="1">Uncharacterized protein</fullName>
    </submittedName>
</protein>
<dbReference type="Proteomes" id="UP001054837">
    <property type="component" value="Unassembled WGS sequence"/>
</dbReference>
<gene>
    <name evidence="1" type="ORF">CDAR_400241</name>
</gene>
<keyword evidence="2" id="KW-1185">Reference proteome</keyword>
<name>A0AAV4SGV3_9ARAC</name>
<dbReference type="EMBL" id="BPLQ01007714">
    <property type="protein sequence ID" value="GIY31745.1"/>
    <property type="molecule type" value="Genomic_DNA"/>
</dbReference>
<reference evidence="1 2" key="1">
    <citation type="submission" date="2021-06" db="EMBL/GenBank/DDBJ databases">
        <title>Caerostris darwini draft genome.</title>
        <authorList>
            <person name="Kono N."/>
            <person name="Arakawa K."/>
        </authorList>
    </citation>
    <scope>NUCLEOTIDE SEQUENCE [LARGE SCALE GENOMIC DNA]</scope>
</reference>
<sequence length="121" mass="13430">MQIPNTFDAKVNIISGKTNTLDARISSGKELCRAICPFLLGRKNQHTGCSHITWKRALQSDTTLSSWEEKKLKRRSLPSHYPLASPKEFLLPDFSSRVRIILTAASGAHLEGISALKRAAK</sequence>
<dbReference type="AlphaFoldDB" id="A0AAV4SGV3"/>
<proteinExistence type="predicted"/>
<evidence type="ECO:0000313" key="2">
    <source>
        <dbReference type="Proteomes" id="UP001054837"/>
    </source>
</evidence>